<protein>
    <submittedName>
        <fullName evidence="1">Uncharacterized protein</fullName>
    </submittedName>
</protein>
<accession>A0A5C5Z3S7</accession>
<proteinExistence type="predicted"/>
<keyword evidence="2" id="KW-1185">Reference proteome</keyword>
<dbReference type="AlphaFoldDB" id="A0A5C5Z3S7"/>
<gene>
    <name evidence="1" type="ORF">CA13_34530</name>
</gene>
<dbReference type="Proteomes" id="UP000315010">
    <property type="component" value="Unassembled WGS sequence"/>
</dbReference>
<evidence type="ECO:0000313" key="1">
    <source>
        <dbReference type="EMBL" id="TWT81998.1"/>
    </source>
</evidence>
<comment type="caution">
    <text evidence="1">The sequence shown here is derived from an EMBL/GenBank/DDBJ whole genome shotgun (WGS) entry which is preliminary data.</text>
</comment>
<sequence>MNHRVEGTEKCWDDGDSGEAILHVWAALISDGCQLNRHIAGRPGSHCTWRTKKERQIAITGFRFTCLHPLSCNWLL</sequence>
<evidence type="ECO:0000313" key="2">
    <source>
        <dbReference type="Proteomes" id="UP000315010"/>
    </source>
</evidence>
<organism evidence="1 2">
    <name type="scientific">Novipirellula herctigrandis</name>
    <dbReference type="NCBI Taxonomy" id="2527986"/>
    <lineage>
        <taxon>Bacteria</taxon>
        <taxon>Pseudomonadati</taxon>
        <taxon>Planctomycetota</taxon>
        <taxon>Planctomycetia</taxon>
        <taxon>Pirellulales</taxon>
        <taxon>Pirellulaceae</taxon>
        <taxon>Novipirellula</taxon>
    </lineage>
</organism>
<dbReference type="EMBL" id="SJPJ01000001">
    <property type="protein sequence ID" value="TWT81998.1"/>
    <property type="molecule type" value="Genomic_DNA"/>
</dbReference>
<reference evidence="1 2" key="1">
    <citation type="submission" date="2019-02" db="EMBL/GenBank/DDBJ databases">
        <title>Deep-cultivation of Planctomycetes and their phenomic and genomic characterization uncovers novel biology.</title>
        <authorList>
            <person name="Wiegand S."/>
            <person name="Jogler M."/>
            <person name="Boedeker C."/>
            <person name="Pinto D."/>
            <person name="Vollmers J."/>
            <person name="Rivas-Marin E."/>
            <person name="Kohn T."/>
            <person name="Peeters S.H."/>
            <person name="Heuer A."/>
            <person name="Rast P."/>
            <person name="Oberbeckmann S."/>
            <person name="Bunk B."/>
            <person name="Jeske O."/>
            <person name="Meyerdierks A."/>
            <person name="Storesund J.E."/>
            <person name="Kallscheuer N."/>
            <person name="Luecker S."/>
            <person name="Lage O.M."/>
            <person name="Pohl T."/>
            <person name="Merkel B.J."/>
            <person name="Hornburger P."/>
            <person name="Mueller R.-W."/>
            <person name="Bruemmer F."/>
            <person name="Labrenz M."/>
            <person name="Spormann A.M."/>
            <person name="Op Den Camp H."/>
            <person name="Overmann J."/>
            <person name="Amann R."/>
            <person name="Jetten M.S.M."/>
            <person name="Mascher T."/>
            <person name="Medema M.H."/>
            <person name="Devos D.P."/>
            <person name="Kaster A.-K."/>
            <person name="Ovreas L."/>
            <person name="Rohde M."/>
            <person name="Galperin M.Y."/>
            <person name="Jogler C."/>
        </authorList>
    </citation>
    <scope>NUCLEOTIDE SEQUENCE [LARGE SCALE GENOMIC DNA]</scope>
    <source>
        <strain evidence="1 2">CA13</strain>
    </source>
</reference>
<name>A0A5C5Z3S7_9BACT</name>